<evidence type="ECO:0000313" key="2">
    <source>
        <dbReference type="EMBL" id="KRR09793.1"/>
    </source>
</evidence>
<dbReference type="SUPFAM" id="SSF109604">
    <property type="entry name" value="HD-domain/PDEase-like"/>
    <property type="match status" value="1"/>
</dbReference>
<dbReference type="CDD" id="cd00077">
    <property type="entry name" value="HDc"/>
    <property type="match status" value="1"/>
</dbReference>
<dbReference type="PROSITE" id="PS51832">
    <property type="entry name" value="HD_GYP"/>
    <property type="match status" value="1"/>
</dbReference>
<dbReference type="EMBL" id="LLXX01000060">
    <property type="protein sequence ID" value="KRR09793.1"/>
    <property type="molecule type" value="Genomic_DNA"/>
</dbReference>
<dbReference type="NCBIfam" id="TIGR00277">
    <property type="entry name" value="HDIG"/>
    <property type="match status" value="1"/>
</dbReference>
<keyword evidence="3" id="KW-1185">Reference proteome</keyword>
<name>A0A0R3KWH6_9BRAD</name>
<evidence type="ECO:0000313" key="3">
    <source>
        <dbReference type="Proteomes" id="UP000051913"/>
    </source>
</evidence>
<dbReference type="PANTHER" id="PTHR43155">
    <property type="entry name" value="CYCLIC DI-GMP PHOSPHODIESTERASE PA4108-RELATED"/>
    <property type="match status" value="1"/>
</dbReference>
<dbReference type="InterPro" id="IPR037522">
    <property type="entry name" value="HD_GYP_dom"/>
</dbReference>
<reference evidence="2 3" key="1">
    <citation type="submission" date="2014-03" db="EMBL/GenBank/DDBJ databases">
        <title>Bradyrhizobium valentinum sp. nov., isolated from effective nodules of Lupinus mariae-josephae, a lupine endemic of basic-lime soils in Eastern Spain.</title>
        <authorList>
            <person name="Duran D."/>
            <person name="Rey L."/>
            <person name="Navarro A."/>
            <person name="Busquets A."/>
            <person name="Imperial J."/>
            <person name="Ruiz-Argueso T."/>
        </authorList>
    </citation>
    <scope>NUCLEOTIDE SEQUENCE [LARGE SCALE GENOMIC DNA]</scope>
    <source>
        <strain evidence="2 3">LmjM3</strain>
    </source>
</reference>
<protein>
    <recommendedName>
        <fullName evidence="1">HD-GYP domain-containing protein</fullName>
    </recommendedName>
</protein>
<dbReference type="Gene3D" id="1.10.3210.10">
    <property type="entry name" value="Hypothetical protein af1432"/>
    <property type="match status" value="1"/>
</dbReference>
<feature type="domain" description="HD-GYP" evidence="1">
    <location>
        <begin position="160"/>
        <end position="346"/>
    </location>
</feature>
<gene>
    <name evidence="2" type="ORF">CP49_23170</name>
</gene>
<dbReference type="SMART" id="SM00471">
    <property type="entry name" value="HDc"/>
    <property type="match status" value="1"/>
</dbReference>
<dbReference type="Pfam" id="PF13487">
    <property type="entry name" value="HD_5"/>
    <property type="match status" value="1"/>
</dbReference>
<dbReference type="AlphaFoldDB" id="A0A0R3KWH6"/>
<dbReference type="InterPro" id="IPR006675">
    <property type="entry name" value="HDIG_dom"/>
</dbReference>
<dbReference type="STRING" id="1518501.CQ10_24685"/>
<dbReference type="RefSeq" id="WP_057850123.1">
    <property type="nucleotide sequence ID" value="NZ_LLXX01000060.1"/>
</dbReference>
<dbReference type="OrthoDB" id="9802066at2"/>
<sequence length="346" mass="37574">MLVYFVTDEPTKLPAIRAMLEPQHAVVPWVLGGDGTGIRSHGVLMVDIDLRQMPRVDQLKFILHELAGIPEKLFVVHNLSRSMVAQAHALGATSVISRPKEAILKVAQIEAAEAAAEDNAADPAVEMDQGAAAFASMFSDVRRGRPLKLVDAKRATSKIITRVGKDGLSSWLDEVRRYHEGTFQHCLLVTGVAVAFGLDVGFSDGDVSRLGMAATLHDIGKARIPLSILDKPGRLDAEEEEIIRRHPVIGYDLLKGVSGISPEILDGVRHHHEYLDGSGYPDGLAASQISDLVRLLTISDIFAALVESRPYRPPMSRQDAYQILCGMEGKLEGALVRAFRKVALGA</sequence>
<dbReference type="GO" id="GO:0008081">
    <property type="term" value="F:phosphoric diester hydrolase activity"/>
    <property type="evidence" value="ECO:0007669"/>
    <property type="project" value="UniProtKB-ARBA"/>
</dbReference>
<proteinExistence type="predicted"/>
<dbReference type="Proteomes" id="UP000051913">
    <property type="component" value="Unassembled WGS sequence"/>
</dbReference>
<dbReference type="InterPro" id="IPR003607">
    <property type="entry name" value="HD/PDEase_dom"/>
</dbReference>
<organism evidence="2 3">
    <name type="scientific">Bradyrhizobium valentinum</name>
    <dbReference type="NCBI Taxonomy" id="1518501"/>
    <lineage>
        <taxon>Bacteria</taxon>
        <taxon>Pseudomonadati</taxon>
        <taxon>Pseudomonadota</taxon>
        <taxon>Alphaproteobacteria</taxon>
        <taxon>Hyphomicrobiales</taxon>
        <taxon>Nitrobacteraceae</taxon>
        <taxon>Bradyrhizobium</taxon>
    </lineage>
</organism>
<dbReference type="PANTHER" id="PTHR43155:SF2">
    <property type="entry name" value="CYCLIC DI-GMP PHOSPHODIESTERASE PA4108"/>
    <property type="match status" value="1"/>
</dbReference>
<evidence type="ECO:0000259" key="1">
    <source>
        <dbReference type="PROSITE" id="PS51832"/>
    </source>
</evidence>
<accession>A0A0R3KWH6</accession>
<comment type="caution">
    <text evidence="2">The sequence shown here is derived from an EMBL/GenBank/DDBJ whole genome shotgun (WGS) entry which is preliminary data.</text>
</comment>